<dbReference type="RefSeq" id="WP_133476717.1">
    <property type="nucleotide sequence ID" value="NZ_JABERQ010000055.1"/>
</dbReference>
<evidence type="ECO:0000313" key="1">
    <source>
        <dbReference type="EMBL" id="TDN29240.1"/>
    </source>
</evidence>
<dbReference type="EMBL" id="NKLP01000228">
    <property type="protein sequence ID" value="TDN29240.1"/>
    <property type="molecule type" value="Genomic_DNA"/>
</dbReference>
<reference evidence="1 2" key="1">
    <citation type="submission" date="2017-06" db="EMBL/GenBank/DDBJ databases">
        <authorList>
            <person name="Swanenburg J."/>
            <person name="Kort R."/>
        </authorList>
    </citation>
    <scope>NUCLEOTIDE SEQUENCE [LARGE SCALE GENOMIC DNA]</scope>
    <source>
        <strain evidence="1 2">RL05</strain>
    </source>
</reference>
<sequence>MEAEIKYLNVTEKHFLNHLNFLQSMNQIETNKPASLYFTTESEDDGKFHSYIILAVYNNLIQASTCLKTPFLVSSTYTRDIDKEAWLAYHKWISENTSFFQNLLNGLEDAGFNELKVLEPAYHSMMNIIYDLKLKTKQQKDLQKDQIQLIYRY</sequence>
<protein>
    <submittedName>
        <fullName evidence="1">Uncharacterized protein</fullName>
    </submittedName>
</protein>
<accession>A0A4V3BI44</accession>
<proteinExistence type="predicted"/>
<name>A0A4V3BI44_9LACO</name>
<organism evidence="1 2">
    <name type="scientific">Lactobacillus crispatus</name>
    <dbReference type="NCBI Taxonomy" id="47770"/>
    <lineage>
        <taxon>Bacteria</taxon>
        <taxon>Bacillati</taxon>
        <taxon>Bacillota</taxon>
        <taxon>Bacilli</taxon>
        <taxon>Lactobacillales</taxon>
        <taxon>Lactobacillaceae</taxon>
        <taxon>Lactobacillus</taxon>
    </lineage>
</organism>
<dbReference type="Proteomes" id="UP000295195">
    <property type="component" value="Unassembled WGS sequence"/>
</dbReference>
<gene>
    <name evidence="1" type="ORF">CEE75_11355</name>
</gene>
<dbReference type="AlphaFoldDB" id="A0A4V3BI44"/>
<evidence type="ECO:0000313" key="2">
    <source>
        <dbReference type="Proteomes" id="UP000295195"/>
    </source>
</evidence>
<comment type="caution">
    <text evidence="1">The sequence shown here is derived from an EMBL/GenBank/DDBJ whole genome shotgun (WGS) entry which is preliminary data.</text>
</comment>